<feature type="domain" description="Periplasmic binding protein" evidence="6">
    <location>
        <begin position="95"/>
        <end position="333"/>
    </location>
</feature>
<dbReference type="RefSeq" id="WP_154770700.1">
    <property type="nucleotide sequence ID" value="NZ_WLYK01000011.1"/>
</dbReference>
<gene>
    <name evidence="7" type="ORF">GIS00_22425</name>
</gene>
<organism evidence="7 8">
    <name type="scientific">Nakamurella alba</name>
    <dbReference type="NCBI Taxonomy" id="2665158"/>
    <lineage>
        <taxon>Bacteria</taxon>
        <taxon>Bacillati</taxon>
        <taxon>Actinomycetota</taxon>
        <taxon>Actinomycetes</taxon>
        <taxon>Nakamurellales</taxon>
        <taxon>Nakamurellaceae</taxon>
        <taxon>Nakamurella</taxon>
    </lineage>
</organism>
<dbReference type="CDD" id="cd01536">
    <property type="entry name" value="PBP1_ABC_sugar_binding-like"/>
    <property type="match status" value="1"/>
</dbReference>
<evidence type="ECO:0000256" key="4">
    <source>
        <dbReference type="SAM" id="MobiDB-lite"/>
    </source>
</evidence>
<feature type="compositionally biased region" description="Gly residues" evidence="4">
    <location>
        <begin position="37"/>
        <end position="50"/>
    </location>
</feature>
<dbReference type="Proteomes" id="UP000460221">
    <property type="component" value="Unassembled WGS sequence"/>
</dbReference>
<feature type="signal peptide" evidence="5">
    <location>
        <begin position="1"/>
        <end position="28"/>
    </location>
</feature>
<protein>
    <submittedName>
        <fullName evidence="7">Substrate-binding domain-containing protein</fullName>
    </submittedName>
</protein>
<dbReference type="Gene3D" id="3.40.50.2300">
    <property type="match status" value="2"/>
</dbReference>
<keyword evidence="8" id="KW-1185">Reference proteome</keyword>
<dbReference type="PANTHER" id="PTHR46847:SF1">
    <property type="entry name" value="D-ALLOSE-BINDING PERIPLASMIC PROTEIN-RELATED"/>
    <property type="match status" value="1"/>
</dbReference>
<dbReference type="InterPro" id="IPR025997">
    <property type="entry name" value="SBP_2_dom"/>
</dbReference>
<dbReference type="Pfam" id="PF13407">
    <property type="entry name" value="Peripla_BP_4"/>
    <property type="match status" value="1"/>
</dbReference>
<evidence type="ECO:0000259" key="6">
    <source>
        <dbReference type="Pfam" id="PF13407"/>
    </source>
</evidence>
<dbReference type="InterPro" id="IPR006311">
    <property type="entry name" value="TAT_signal"/>
</dbReference>
<feature type="region of interest" description="Disordered" evidence="4">
    <location>
        <begin position="34"/>
        <end position="63"/>
    </location>
</feature>
<accession>A0A7K1FRD9</accession>
<evidence type="ECO:0000256" key="2">
    <source>
        <dbReference type="ARBA" id="ARBA00007639"/>
    </source>
</evidence>
<reference evidence="7 8" key="1">
    <citation type="submission" date="2019-11" db="EMBL/GenBank/DDBJ databases">
        <authorList>
            <person name="Jiang L.-Q."/>
        </authorList>
    </citation>
    <scope>NUCLEOTIDE SEQUENCE [LARGE SCALE GENOMIC DNA]</scope>
    <source>
        <strain evidence="7 8">YIM 132087</strain>
    </source>
</reference>
<dbReference type="SUPFAM" id="SSF53822">
    <property type="entry name" value="Periplasmic binding protein-like I"/>
    <property type="match status" value="1"/>
</dbReference>
<evidence type="ECO:0000256" key="3">
    <source>
        <dbReference type="ARBA" id="ARBA00022729"/>
    </source>
</evidence>
<evidence type="ECO:0000256" key="5">
    <source>
        <dbReference type="SAM" id="SignalP"/>
    </source>
</evidence>
<sequence>MTARLTRRGFLTTGAMLGAGLLAGPVLAGCSTPDTAGGSGTGSSGSGAGTGTPTTDFPSKLWTPTDTVGALPDRPKRIAWQNIVVGVTALEAVESWVKKGAEEIGYEYLGSNSNGNSAQTITQMNQAITRGIMGMVAPGQELPAQVAAMKTGMAAGSAMFLFNTGGITCGMAAVQYQFGRRIGEYTATYVKEQLGGTGKVVFINLNVQQDLRPRETGFMDAITEAGLDKSIVTSVDSPAAATQEEGYTLMNTYLQKAGEVDVVAAAGDDLALGAMSALKAAGMWESKPKLMVCGIDGNTQAIAAIKAANTPYKATSAVHYPMVGYAPARLIGRWGEGKTIPQFLEYQSFLIDSADAATKWETDQDRCPELYEEMLGGDTTYIAPRGEISYATRGAIYEGDLPVKLPDLVQ</sequence>
<keyword evidence="3 5" id="KW-0732">Signal</keyword>
<comment type="similarity">
    <text evidence="2">Belongs to the bacterial solute-binding protein 2 family.</text>
</comment>
<dbReference type="AlphaFoldDB" id="A0A7K1FRD9"/>
<dbReference type="EMBL" id="WLYK01000011">
    <property type="protein sequence ID" value="MTD16696.1"/>
    <property type="molecule type" value="Genomic_DNA"/>
</dbReference>
<dbReference type="PANTHER" id="PTHR46847">
    <property type="entry name" value="D-ALLOSE-BINDING PERIPLASMIC PROTEIN-RELATED"/>
    <property type="match status" value="1"/>
</dbReference>
<dbReference type="InterPro" id="IPR028082">
    <property type="entry name" value="Peripla_BP_I"/>
</dbReference>
<proteinExistence type="inferred from homology"/>
<comment type="caution">
    <text evidence="7">The sequence shown here is derived from an EMBL/GenBank/DDBJ whole genome shotgun (WGS) entry which is preliminary data.</text>
</comment>
<dbReference type="PROSITE" id="PS51257">
    <property type="entry name" value="PROKAR_LIPOPROTEIN"/>
    <property type="match status" value="1"/>
</dbReference>
<evidence type="ECO:0000256" key="1">
    <source>
        <dbReference type="ARBA" id="ARBA00004196"/>
    </source>
</evidence>
<name>A0A7K1FRD9_9ACTN</name>
<dbReference type="PROSITE" id="PS51318">
    <property type="entry name" value="TAT"/>
    <property type="match status" value="1"/>
</dbReference>
<comment type="subcellular location">
    <subcellularLocation>
        <location evidence="1">Cell envelope</location>
    </subcellularLocation>
</comment>
<dbReference type="GO" id="GO:0030313">
    <property type="term" value="C:cell envelope"/>
    <property type="evidence" value="ECO:0007669"/>
    <property type="project" value="UniProtKB-SubCell"/>
</dbReference>
<evidence type="ECO:0000313" key="8">
    <source>
        <dbReference type="Proteomes" id="UP000460221"/>
    </source>
</evidence>
<evidence type="ECO:0000313" key="7">
    <source>
        <dbReference type="EMBL" id="MTD16696.1"/>
    </source>
</evidence>
<dbReference type="GO" id="GO:0030246">
    <property type="term" value="F:carbohydrate binding"/>
    <property type="evidence" value="ECO:0007669"/>
    <property type="project" value="UniProtKB-ARBA"/>
</dbReference>
<feature type="chain" id="PRO_5029713176" evidence="5">
    <location>
        <begin position="29"/>
        <end position="410"/>
    </location>
</feature>